<dbReference type="SUPFAM" id="SSF47413">
    <property type="entry name" value="lambda repressor-like DNA-binding domains"/>
    <property type="match status" value="1"/>
</dbReference>
<organism evidence="5 6">
    <name type="scientific">Paenibacillus catalpae</name>
    <dbReference type="NCBI Taxonomy" id="1045775"/>
    <lineage>
        <taxon>Bacteria</taxon>
        <taxon>Bacillati</taxon>
        <taxon>Bacillota</taxon>
        <taxon>Bacilli</taxon>
        <taxon>Bacillales</taxon>
        <taxon>Paenibacillaceae</taxon>
        <taxon>Paenibacillus</taxon>
    </lineage>
</organism>
<dbReference type="RefSeq" id="WP_091180390.1">
    <property type="nucleotide sequence ID" value="NZ_FOMT01000001.1"/>
</dbReference>
<reference evidence="6" key="1">
    <citation type="submission" date="2016-10" db="EMBL/GenBank/DDBJ databases">
        <authorList>
            <person name="Varghese N."/>
            <person name="Submissions S."/>
        </authorList>
    </citation>
    <scope>NUCLEOTIDE SEQUENCE [LARGE SCALE GENOMIC DNA]</scope>
    <source>
        <strain evidence="6">CGMCC 1.10784</strain>
    </source>
</reference>
<dbReference type="PANTHER" id="PTHR46797:SF23">
    <property type="entry name" value="HTH-TYPE TRANSCRIPTIONAL REGULATOR SUTR"/>
    <property type="match status" value="1"/>
</dbReference>
<dbReference type="Pfam" id="PF01381">
    <property type="entry name" value="HTH_3"/>
    <property type="match status" value="1"/>
</dbReference>
<keyword evidence="6" id="KW-1185">Reference proteome</keyword>
<evidence type="ECO:0000256" key="2">
    <source>
        <dbReference type="ARBA" id="ARBA00023125"/>
    </source>
</evidence>
<dbReference type="STRING" id="1045775.SAMN05216378_0393"/>
<evidence type="ECO:0000259" key="4">
    <source>
        <dbReference type="PROSITE" id="PS50943"/>
    </source>
</evidence>
<keyword evidence="3" id="KW-0804">Transcription</keyword>
<dbReference type="PANTHER" id="PTHR46797">
    <property type="entry name" value="HTH-TYPE TRANSCRIPTIONAL REGULATOR"/>
    <property type="match status" value="1"/>
</dbReference>
<sequence>MDIRSEFGQRVKELRARSGMSQELLAHRTGLDRTYISGVERGERNLSLLNIEKIADALQISIKYLFSGERFSSTPSTPAGYYQSSNFLVPFKDRFHYHIDNDKKVLAFQVNGLFSGKKDVDYLTSVIIGICSAYGKDELNILVDHRNMKTTDGEAVVYSPEVSEAAVLFQQKLTTYSKKVIALCNSEFMVQQLNHVAKSSGIHEKALHLFEKDKDMVERAYSLLDIHGNELIKTSSG</sequence>
<dbReference type="SMART" id="SM00530">
    <property type="entry name" value="HTH_XRE"/>
    <property type="match status" value="1"/>
</dbReference>
<dbReference type="Gene3D" id="1.10.260.40">
    <property type="entry name" value="lambda repressor-like DNA-binding domains"/>
    <property type="match status" value="1"/>
</dbReference>
<evidence type="ECO:0000313" key="5">
    <source>
        <dbReference type="EMBL" id="SFD54561.1"/>
    </source>
</evidence>
<evidence type="ECO:0000313" key="6">
    <source>
        <dbReference type="Proteomes" id="UP000198855"/>
    </source>
</evidence>
<evidence type="ECO:0000256" key="1">
    <source>
        <dbReference type="ARBA" id="ARBA00023015"/>
    </source>
</evidence>
<dbReference type="GO" id="GO:0003677">
    <property type="term" value="F:DNA binding"/>
    <property type="evidence" value="ECO:0007669"/>
    <property type="project" value="UniProtKB-KW"/>
</dbReference>
<dbReference type="InterPro" id="IPR010982">
    <property type="entry name" value="Lambda_DNA-bd_dom_sf"/>
</dbReference>
<name>A0A1I1T7F4_9BACL</name>
<dbReference type="InterPro" id="IPR050807">
    <property type="entry name" value="TransReg_Diox_bact_type"/>
</dbReference>
<feature type="domain" description="HTH cro/C1-type" evidence="4">
    <location>
        <begin position="11"/>
        <end position="65"/>
    </location>
</feature>
<dbReference type="GO" id="GO:0003700">
    <property type="term" value="F:DNA-binding transcription factor activity"/>
    <property type="evidence" value="ECO:0007669"/>
    <property type="project" value="TreeGrafter"/>
</dbReference>
<dbReference type="GO" id="GO:0005829">
    <property type="term" value="C:cytosol"/>
    <property type="evidence" value="ECO:0007669"/>
    <property type="project" value="TreeGrafter"/>
</dbReference>
<keyword evidence="1" id="KW-0805">Transcription regulation</keyword>
<protein>
    <submittedName>
        <fullName evidence="5">Transcriptional regulator, contains XRE-family HTH domain</fullName>
    </submittedName>
</protein>
<evidence type="ECO:0000256" key="3">
    <source>
        <dbReference type="ARBA" id="ARBA00023163"/>
    </source>
</evidence>
<gene>
    <name evidence="5" type="ORF">SAMN05216378_0393</name>
</gene>
<dbReference type="OrthoDB" id="5461347at2"/>
<proteinExistence type="predicted"/>
<accession>A0A1I1T7F4</accession>
<dbReference type="CDD" id="cd00093">
    <property type="entry name" value="HTH_XRE"/>
    <property type="match status" value="1"/>
</dbReference>
<dbReference type="EMBL" id="FOMT01000001">
    <property type="protein sequence ID" value="SFD54561.1"/>
    <property type="molecule type" value="Genomic_DNA"/>
</dbReference>
<dbReference type="AlphaFoldDB" id="A0A1I1T7F4"/>
<dbReference type="PROSITE" id="PS50943">
    <property type="entry name" value="HTH_CROC1"/>
    <property type="match status" value="1"/>
</dbReference>
<keyword evidence="2" id="KW-0238">DNA-binding</keyword>
<dbReference type="InterPro" id="IPR001387">
    <property type="entry name" value="Cro/C1-type_HTH"/>
</dbReference>
<dbReference type="Proteomes" id="UP000198855">
    <property type="component" value="Unassembled WGS sequence"/>
</dbReference>